<reference evidence="3 14" key="2">
    <citation type="journal article" date="2019" name="Nat. Med.">
        <title>A library of human gut bacterial isolates paired with longitudinal multiomics data enables mechanistic microbiome research.</title>
        <authorList>
            <person name="Poyet M."/>
            <person name="Groussin M."/>
            <person name="Gibbons S.M."/>
            <person name="Avila-Pacheco J."/>
            <person name="Jiang X."/>
            <person name="Kearney S.M."/>
            <person name="Perrotta A.R."/>
            <person name="Berdy B."/>
            <person name="Zhao S."/>
            <person name="Lieberman T.D."/>
            <person name="Swanson P.K."/>
            <person name="Smith M."/>
            <person name="Roesemann S."/>
            <person name="Alexander J.E."/>
            <person name="Rich S.A."/>
            <person name="Livny J."/>
            <person name="Vlamakis H."/>
            <person name="Clish C."/>
            <person name="Bullock K."/>
            <person name="Deik A."/>
            <person name="Scott J."/>
            <person name="Pierce K.A."/>
            <person name="Xavier R.J."/>
            <person name="Alm E.J."/>
        </authorList>
    </citation>
    <scope>NUCLEOTIDE SEQUENCE [LARGE SCALE GENOMIC DNA]</scope>
    <source>
        <strain evidence="3 14">BIOML-A11</strain>
    </source>
</reference>
<dbReference type="InterPro" id="IPR028965">
    <property type="entry name" value="Imm7"/>
</dbReference>
<dbReference type="Proteomes" id="UP001197741">
    <property type="component" value="Unassembled WGS sequence"/>
</dbReference>
<dbReference type="Proteomes" id="UP001197847">
    <property type="component" value="Unassembled WGS sequence"/>
</dbReference>
<organism evidence="8 10">
    <name type="scientific">Agathobacter rectalis</name>
    <dbReference type="NCBI Taxonomy" id="39491"/>
    <lineage>
        <taxon>Bacteria</taxon>
        <taxon>Bacillati</taxon>
        <taxon>Bacillota</taxon>
        <taxon>Clostridia</taxon>
        <taxon>Lachnospirales</taxon>
        <taxon>Lachnospiraceae</taxon>
        <taxon>Agathobacter</taxon>
    </lineage>
</organism>
<dbReference type="Proteomes" id="UP000285209">
    <property type="component" value="Unassembled WGS sequence"/>
</dbReference>
<comment type="caution">
    <text evidence="8">The sequence shown here is derived from an EMBL/GenBank/DDBJ whole genome shotgun (WGS) entry which is preliminary data.</text>
</comment>
<dbReference type="EMBL" id="QSUG01000008">
    <property type="protein sequence ID" value="RGN22730.1"/>
    <property type="molecule type" value="Genomic_DNA"/>
</dbReference>
<evidence type="ECO:0000313" key="9">
    <source>
        <dbReference type="Proteomes" id="UP000260970"/>
    </source>
</evidence>
<proteinExistence type="predicted"/>
<dbReference type="EMBL" id="QSDV01000083">
    <property type="protein sequence ID" value="RGZ12365.1"/>
    <property type="molecule type" value="Genomic_DNA"/>
</dbReference>
<evidence type="ECO:0000313" key="2">
    <source>
        <dbReference type="EMBL" id="MCC2747996.1"/>
    </source>
</evidence>
<dbReference type="Proteomes" id="UP000286220">
    <property type="component" value="Unassembled WGS sequence"/>
</dbReference>
<dbReference type="Pfam" id="PF15585">
    <property type="entry name" value="Imm7"/>
    <property type="match status" value="1"/>
</dbReference>
<reference evidence="1" key="4">
    <citation type="submission" date="2021-10" db="EMBL/GenBank/DDBJ databases">
        <title>Collection of gut derived symbiotic bacterial strains cultured from healthy donors.</title>
        <authorList>
            <person name="Lin H."/>
            <person name="Littmann E."/>
            <person name="Kohout C."/>
            <person name="Pamer E.G."/>
        </authorList>
    </citation>
    <scope>NUCLEOTIDE SEQUENCE</scope>
    <source>
        <strain evidence="1">DFI.7.28A</strain>
    </source>
</reference>
<evidence type="ECO:0000313" key="14">
    <source>
        <dbReference type="Proteomes" id="UP000479563"/>
    </source>
</evidence>
<evidence type="ECO:0000313" key="1">
    <source>
        <dbReference type="EMBL" id="MCB6962416.1"/>
    </source>
</evidence>
<evidence type="ECO:0000313" key="13">
    <source>
        <dbReference type="Proteomes" id="UP000286220"/>
    </source>
</evidence>
<dbReference type="Proteomes" id="UP000285290">
    <property type="component" value="Unassembled WGS sequence"/>
</dbReference>
<dbReference type="EMBL" id="JAJFBX010000023">
    <property type="protein sequence ID" value="MCC2747996.1"/>
    <property type="molecule type" value="Genomic_DNA"/>
</dbReference>
<evidence type="ECO:0000313" key="6">
    <source>
        <dbReference type="EMBL" id="RHA87754.1"/>
    </source>
</evidence>
<dbReference type="EMBL" id="QSFZ01000032">
    <property type="protein sequence ID" value="RHA87754.1"/>
    <property type="molecule type" value="Genomic_DNA"/>
</dbReference>
<dbReference type="AlphaFoldDB" id="A0A396FGD4"/>
<evidence type="ECO:0000313" key="10">
    <source>
        <dbReference type="Proteomes" id="UP000266698"/>
    </source>
</evidence>
<dbReference type="EMBL" id="JAJCJQ010000058">
    <property type="protein sequence ID" value="MCB6962416.1"/>
    <property type="molecule type" value="Genomic_DNA"/>
</dbReference>
<dbReference type="RefSeq" id="WP_117690437.1">
    <property type="nucleotide sequence ID" value="NZ_JAAISB010000015.1"/>
</dbReference>
<dbReference type="Proteomes" id="UP000266698">
    <property type="component" value="Unassembled WGS sequence"/>
</dbReference>
<dbReference type="Proteomes" id="UP000479563">
    <property type="component" value="Unassembled WGS sequence"/>
</dbReference>
<evidence type="ECO:0000313" key="8">
    <source>
        <dbReference type="EMBL" id="RHL74982.1"/>
    </source>
</evidence>
<evidence type="ECO:0000313" key="3">
    <source>
        <dbReference type="EMBL" id="MSC61716.1"/>
    </source>
</evidence>
<dbReference type="Proteomes" id="UP000260970">
    <property type="component" value="Unassembled WGS sequence"/>
</dbReference>
<reference evidence="9 10" key="1">
    <citation type="submission" date="2018-08" db="EMBL/GenBank/DDBJ databases">
        <title>A genome reference for cultivated species of the human gut microbiota.</title>
        <authorList>
            <person name="Zou Y."/>
            <person name="Xue W."/>
            <person name="Luo G."/>
        </authorList>
    </citation>
    <scope>NUCLEOTIDE SEQUENCE [LARGE SCALE GENOMIC DNA]</scope>
    <source>
        <strain evidence="8 10">AF36-2BH</strain>
        <strain evidence="7 12">AM29-10</strain>
        <strain evidence="6 13">AM42-17AT</strain>
        <strain evidence="5 11">AM54-25XD</strain>
        <strain evidence="4 9">OM05-6AA</strain>
    </source>
</reference>
<evidence type="ECO:0000313" key="4">
    <source>
        <dbReference type="EMBL" id="RGN22730.1"/>
    </source>
</evidence>
<dbReference type="EMBL" id="QRPB01000038">
    <property type="protein sequence ID" value="RHL74982.1"/>
    <property type="molecule type" value="Genomic_DNA"/>
</dbReference>
<sequence length="57" mass="6822">MIVRVKEFKGYGLLYYLDDEDEVYSDEFRVLVSKKGKCGWKRDENFSPCSIMIEEFD</sequence>
<name>A0A396FGD4_9FIRM</name>
<dbReference type="EMBL" id="WKQP01000065">
    <property type="protein sequence ID" value="MSC61716.1"/>
    <property type="molecule type" value="Genomic_DNA"/>
</dbReference>
<protein>
    <submittedName>
        <fullName evidence="1">Immunity 7 family protein</fullName>
    </submittedName>
</protein>
<evidence type="ECO:0000313" key="5">
    <source>
        <dbReference type="EMBL" id="RGZ12365.1"/>
    </source>
</evidence>
<evidence type="ECO:0000313" key="7">
    <source>
        <dbReference type="EMBL" id="RHE30174.1"/>
    </source>
</evidence>
<reference evidence="2" key="3">
    <citation type="submission" date="2021-10" db="EMBL/GenBank/DDBJ databases">
        <title>Collection of gut derived symbiotic bacterial strains cultured from healthy donors.</title>
        <authorList>
            <person name="Lin H."/>
            <person name="Littmann E."/>
            <person name="Claire K."/>
            <person name="Pamer E."/>
        </authorList>
    </citation>
    <scope>NUCLEOTIDE SEQUENCE</scope>
    <source>
        <strain evidence="2">MSK.22.92</strain>
    </source>
</reference>
<dbReference type="EMBL" id="QSKC01000032">
    <property type="protein sequence ID" value="RHE30174.1"/>
    <property type="molecule type" value="Genomic_DNA"/>
</dbReference>
<evidence type="ECO:0000313" key="12">
    <source>
        <dbReference type="Proteomes" id="UP000285290"/>
    </source>
</evidence>
<evidence type="ECO:0000313" key="11">
    <source>
        <dbReference type="Proteomes" id="UP000285209"/>
    </source>
</evidence>
<gene>
    <name evidence="8" type="ORF">DW001_16530</name>
    <name evidence="7" type="ORF">DW753_14635</name>
    <name evidence="6" type="ORF">DW912_16135</name>
    <name evidence="5" type="ORF">DXA03_16210</name>
    <name evidence="4" type="ORF">DXB72_09295</name>
    <name evidence="3" type="ORF">GKE07_16390</name>
    <name evidence="1" type="ORF">LIZ82_16220</name>
    <name evidence="2" type="ORF">LK487_13330</name>
</gene>
<accession>A0A396FGD4</accession>